<proteinExistence type="predicted"/>
<dbReference type="InterPro" id="IPR021255">
    <property type="entry name" value="DUF2807"/>
</dbReference>
<keyword evidence="1" id="KW-0732">Signal</keyword>
<dbReference type="EMBL" id="BNAG01000003">
    <property type="protein sequence ID" value="GHE66566.1"/>
    <property type="molecule type" value="Genomic_DNA"/>
</dbReference>
<feature type="domain" description="Putative auto-transporter adhesin head GIN" evidence="2">
    <location>
        <begin position="32"/>
        <end position="219"/>
    </location>
</feature>
<dbReference type="PANTHER" id="PTHR39200:SF1">
    <property type="entry name" value="AUTO-TRANSPORTER ADHESIN HEAD GIN DOMAIN-CONTAINING PROTEIN-RELATED"/>
    <property type="match status" value="1"/>
</dbReference>
<dbReference type="Pfam" id="PF10988">
    <property type="entry name" value="DUF2807"/>
    <property type="match status" value="1"/>
</dbReference>
<evidence type="ECO:0000259" key="2">
    <source>
        <dbReference type="Pfam" id="PF10988"/>
    </source>
</evidence>
<name>A0ABQ3I5T9_9BACT</name>
<feature type="chain" id="PRO_5046494882" evidence="1">
    <location>
        <begin position="23"/>
        <end position="236"/>
    </location>
</feature>
<evidence type="ECO:0000313" key="4">
    <source>
        <dbReference type="Proteomes" id="UP000658258"/>
    </source>
</evidence>
<dbReference type="PANTHER" id="PTHR39200">
    <property type="entry name" value="HYPOTHETICAL EXPORTED PROTEIN"/>
    <property type="match status" value="1"/>
</dbReference>
<sequence length="236" mass="25370">MSIMRRTIFVVLLSFVVLSAWSQQKETRNVGDFNGIAMNISGKVYVTQGNKNEVIVEADGETLEEVITEVRGNRLSISSRSRRSWFSWGDRGTGRVNVYITVRDLREVVVSGAGDVIGQRLIKTDDLRLSISGSGDIELEVDAKTIQSKISGSGNIDLKGSAQEASLGISGSGKYYAESLKADDYNITITGSGRASVAVFGELEVRISGSGSVYYSGQPTGVNTSVSGSGRVRRNN</sequence>
<evidence type="ECO:0000313" key="3">
    <source>
        <dbReference type="EMBL" id="GHE66566.1"/>
    </source>
</evidence>
<accession>A0ABQ3I5T9</accession>
<dbReference type="Proteomes" id="UP000658258">
    <property type="component" value="Unassembled WGS sequence"/>
</dbReference>
<gene>
    <name evidence="3" type="ORF">GCM10011340_22380</name>
</gene>
<reference evidence="4" key="1">
    <citation type="journal article" date="2019" name="Int. J. Syst. Evol. Microbiol.">
        <title>The Global Catalogue of Microorganisms (GCM) 10K type strain sequencing project: providing services to taxonomists for standard genome sequencing and annotation.</title>
        <authorList>
            <consortium name="The Broad Institute Genomics Platform"/>
            <consortium name="The Broad Institute Genome Sequencing Center for Infectious Disease"/>
            <person name="Wu L."/>
            <person name="Ma J."/>
        </authorList>
    </citation>
    <scope>NUCLEOTIDE SEQUENCE [LARGE SCALE GENOMIC DNA]</scope>
    <source>
        <strain evidence="4">CGMCC 1.15111</strain>
    </source>
</reference>
<comment type="caution">
    <text evidence="3">The sequence shown here is derived from an EMBL/GenBank/DDBJ whole genome shotgun (WGS) entry which is preliminary data.</text>
</comment>
<evidence type="ECO:0000256" key="1">
    <source>
        <dbReference type="SAM" id="SignalP"/>
    </source>
</evidence>
<organism evidence="3 4">
    <name type="scientific">Roseivirga thermotolerans</name>
    <dbReference type="NCBI Taxonomy" id="1758176"/>
    <lineage>
        <taxon>Bacteria</taxon>
        <taxon>Pseudomonadati</taxon>
        <taxon>Bacteroidota</taxon>
        <taxon>Cytophagia</taxon>
        <taxon>Cytophagales</taxon>
        <taxon>Roseivirgaceae</taxon>
        <taxon>Roseivirga</taxon>
    </lineage>
</organism>
<feature type="signal peptide" evidence="1">
    <location>
        <begin position="1"/>
        <end position="22"/>
    </location>
</feature>
<dbReference type="Gene3D" id="2.160.20.120">
    <property type="match status" value="1"/>
</dbReference>
<keyword evidence="4" id="KW-1185">Reference proteome</keyword>
<protein>
    <submittedName>
        <fullName evidence="3">DUF2807 domain-containing protein</fullName>
    </submittedName>
</protein>